<dbReference type="RefSeq" id="WP_017124008.1">
    <property type="nucleotide sequence ID" value="NZ_JACAPC010000016.1"/>
</dbReference>
<dbReference type="InterPro" id="IPR052891">
    <property type="entry name" value="DNA-3mA_glycosylase"/>
</dbReference>
<dbReference type="Proteomes" id="UP000517547">
    <property type="component" value="Unassembled WGS sequence"/>
</dbReference>
<name>A0A7Y7Y2I4_9PSED</name>
<comment type="caution">
    <text evidence="1">The sequence shown here is derived from an EMBL/GenBank/DDBJ whole genome shotgun (WGS) entry which is preliminary data.</text>
</comment>
<evidence type="ECO:0000313" key="1">
    <source>
        <dbReference type="EMBL" id="NWC16695.1"/>
    </source>
</evidence>
<protein>
    <submittedName>
        <fullName evidence="1">DNA-3-methyladenine glycosylase I</fullName>
    </submittedName>
</protein>
<dbReference type="AlphaFoldDB" id="A0A7Y7Y2I4"/>
<evidence type="ECO:0000313" key="2">
    <source>
        <dbReference type="Proteomes" id="UP000517547"/>
    </source>
</evidence>
<gene>
    <name evidence="1" type="ORF">HX845_23765</name>
</gene>
<accession>A0A7Y7Y2I4</accession>
<dbReference type="Gene3D" id="1.10.340.30">
    <property type="entry name" value="Hypothetical protein, domain 2"/>
    <property type="match status" value="1"/>
</dbReference>
<dbReference type="InterPro" id="IPR005019">
    <property type="entry name" value="Adenine_glyco"/>
</dbReference>
<sequence>MRDYKWLHEYCLNRFGSAAALEAELPEPCTAAQLRQFGDDRYLSMIALRVFRAGLKHSLVDAKWPVFEQVFFGFDPEKVVLMGAEHLERLMQDARIIRHLGKLKSVPRNAQMVLDVAKEKGSFGNLIADWPVTEITGLWKYLAKHGHQLGGLSAPRLLRMVGKDTFVPSYDVVAALNAQKIVDKVPTSLRDLAIVQDAFNQWHAESGRPMCQLSMMLAFTVNH</sequence>
<dbReference type="SUPFAM" id="SSF48150">
    <property type="entry name" value="DNA-glycosylase"/>
    <property type="match status" value="1"/>
</dbReference>
<dbReference type="GO" id="GO:0006284">
    <property type="term" value="P:base-excision repair"/>
    <property type="evidence" value="ECO:0007669"/>
    <property type="project" value="InterPro"/>
</dbReference>
<dbReference type="EMBL" id="JACAQE010000008">
    <property type="protein sequence ID" value="NWC16695.1"/>
    <property type="molecule type" value="Genomic_DNA"/>
</dbReference>
<organism evidence="1 2">
    <name type="scientific">Pseudomonas gingeri</name>
    <dbReference type="NCBI Taxonomy" id="117681"/>
    <lineage>
        <taxon>Bacteria</taxon>
        <taxon>Pseudomonadati</taxon>
        <taxon>Pseudomonadota</taxon>
        <taxon>Gammaproteobacteria</taxon>
        <taxon>Pseudomonadales</taxon>
        <taxon>Pseudomonadaceae</taxon>
        <taxon>Pseudomonas</taxon>
    </lineage>
</organism>
<proteinExistence type="predicted"/>
<dbReference type="Pfam" id="PF03352">
    <property type="entry name" value="Adenine_glyco"/>
    <property type="match status" value="1"/>
</dbReference>
<dbReference type="GO" id="GO:0008725">
    <property type="term" value="F:DNA-3-methyladenine glycosylase activity"/>
    <property type="evidence" value="ECO:0007669"/>
    <property type="project" value="InterPro"/>
</dbReference>
<reference evidence="1 2" key="1">
    <citation type="submission" date="2020-04" db="EMBL/GenBank/DDBJ databases">
        <title>Molecular characterization of pseudomonads from Agaricus bisporus reveal novel blotch 2 pathogens in Western Europe.</title>
        <authorList>
            <person name="Taparia T."/>
            <person name="Krijger M."/>
            <person name="Haynes E."/>
            <person name="Elpinstone J.G."/>
            <person name="Noble R."/>
            <person name="Van Der Wolf J."/>
        </authorList>
    </citation>
    <scope>NUCLEOTIDE SEQUENCE [LARGE SCALE GENOMIC DNA]</scope>
    <source>
        <strain evidence="1 2">IPO3738</strain>
    </source>
</reference>
<dbReference type="PANTHER" id="PTHR30037:SF3">
    <property type="entry name" value="BLR0857 PROTEIN"/>
    <property type="match status" value="1"/>
</dbReference>
<dbReference type="InterPro" id="IPR011257">
    <property type="entry name" value="DNA_glycosylase"/>
</dbReference>
<dbReference type="PANTHER" id="PTHR30037">
    <property type="entry name" value="DNA-3-METHYLADENINE GLYCOSYLASE 1"/>
    <property type="match status" value="1"/>
</dbReference>